<comment type="caution">
    <text evidence="1">The sequence shown here is derived from an EMBL/GenBank/DDBJ whole genome shotgun (WGS) entry which is preliminary data.</text>
</comment>
<feature type="non-terminal residue" evidence="1">
    <location>
        <position position="1"/>
    </location>
</feature>
<evidence type="ECO:0000313" key="1">
    <source>
        <dbReference type="EMBL" id="KAK2020360.1"/>
    </source>
</evidence>
<accession>A0AAD9H0R8</accession>
<proteinExistence type="predicted"/>
<keyword evidence="2" id="KW-1185">Reference proteome</keyword>
<dbReference type="EMBL" id="MU843373">
    <property type="protein sequence ID" value="KAK2020360.1"/>
    <property type="molecule type" value="Genomic_DNA"/>
</dbReference>
<name>A0AAD9H0R8_9PEZI</name>
<evidence type="ECO:0000313" key="2">
    <source>
        <dbReference type="Proteomes" id="UP001232148"/>
    </source>
</evidence>
<protein>
    <submittedName>
        <fullName evidence="1">Uncharacterized protein</fullName>
    </submittedName>
</protein>
<reference evidence="1" key="1">
    <citation type="submission" date="2021-06" db="EMBL/GenBank/DDBJ databases">
        <title>Comparative genomics, transcriptomics and evolutionary studies reveal genomic signatures of adaptation to plant cell wall in hemibiotrophic fungi.</title>
        <authorList>
            <consortium name="DOE Joint Genome Institute"/>
            <person name="Baroncelli R."/>
            <person name="Diaz J.F."/>
            <person name="Benocci T."/>
            <person name="Peng M."/>
            <person name="Battaglia E."/>
            <person name="Haridas S."/>
            <person name="Andreopoulos W."/>
            <person name="Labutti K."/>
            <person name="Pangilinan J."/>
            <person name="Floch G.L."/>
            <person name="Makela M.R."/>
            <person name="Henrissat B."/>
            <person name="Grigoriev I.V."/>
            <person name="Crouch J.A."/>
            <person name="De Vries R.P."/>
            <person name="Sukno S.A."/>
            <person name="Thon M.R."/>
        </authorList>
    </citation>
    <scope>NUCLEOTIDE SEQUENCE</scope>
    <source>
        <strain evidence="1">MAFF235873</strain>
    </source>
</reference>
<organism evidence="1 2">
    <name type="scientific">Colletotrichum zoysiae</name>
    <dbReference type="NCBI Taxonomy" id="1216348"/>
    <lineage>
        <taxon>Eukaryota</taxon>
        <taxon>Fungi</taxon>
        <taxon>Dikarya</taxon>
        <taxon>Ascomycota</taxon>
        <taxon>Pezizomycotina</taxon>
        <taxon>Sordariomycetes</taxon>
        <taxon>Hypocreomycetidae</taxon>
        <taxon>Glomerellales</taxon>
        <taxon>Glomerellaceae</taxon>
        <taxon>Colletotrichum</taxon>
        <taxon>Colletotrichum graminicola species complex</taxon>
    </lineage>
</organism>
<gene>
    <name evidence="1" type="ORF">LX32DRAFT_659123</name>
</gene>
<dbReference type="AlphaFoldDB" id="A0AAD9H0R8"/>
<sequence>MRSQEETCWLQVRQRGDHFATFVTDRLSSVLDQKGARSIHTERPVLFADATIPNEAGSVPESDSVGDRPGWDLSTSPFASVTAYSVILGPLTDVVCVFVSGDEDVRRLANMVASWTHADPDFVSSLPRLVIVVEGGHGEDGETSLGQRAKNAARGGLGVKFADLRVYYPLQDKEFSDEHRYRRLYDLLLAESDVTRRKRLEEQVLFNSRHFAALADTAYAAFVSGRRLDFMQASRAKEPVPEPMKDHMRRFVHRFRKDEGALRTFVLPYLCSIIMADASPPGMHKLGFPRQRIFRSLYRTLVVGVLRSVQLPTGYAAIMERIIGKRRPSADTGVRDRHRKCMLAYARR</sequence>
<dbReference type="Proteomes" id="UP001232148">
    <property type="component" value="Unassembled WGS sequence"/>
</dbReference>